<feature type="chain" id="PRO_5035945869" evidence="1">
    <location>
        <begin position="20"/>
        <end position="259"/>
    </location>
</feature>
<dbReference type="Proteomes" id="UP000681720">
    <property type="component" value="Unassembled WGS sequence"/>
</dbReference>
<name>A0A8S3I571_9BILA</name>
<evidence type="ECO:0000313" key="2">
    <source>
        <dbReference type="EMBL" id="CAF5190479.1"/>
    </source>
</evidence>
<comment type="caution">
    <text evidence="2">The sequence shown here is derived from an EMBL/GenBank/DDBJ whole genome shotgun (WGS) entry which is preliminary data.</text>
</comment>
<dbReference type="AlphaFoldDB" id="A0A8S3I571"/>
<organism evidence="2 3">
    <name type="scientific">Rotaria magnacalcarata</name>
    <dbReference type="NCBI Taxonomy" id="392030"/>
    <lineage>
        <taxon>Eukaryota</taxon>
        <taxon>Metazoa</taxon>
        <taxon>Spiralia</taxon>
        <taxon>Gnathifera</taxon>
        <taxon>Rotifera</taxon>
        <taxon>Eurotatoria</taxon>
        <taxon>Bdelloidea</taxon>
        <taxon>Philodinida</taxon>
        <taxon>Philodinidae</taxon>
        <taxon>Rotaria</taxon>
    </lineage>
</organism>
<evidence type="ECO:0000256" key="1">
    <source>
        <dbReference type="SAM" id="SignalP"/>
    </source>
</evidence>
<reference evidence="2" key="1">
    <citation type="submission" date="2021-02" db="EMBL/GenBank/DDBJ databases">
        <authorList>
            <person name="Nowell W R."/>
        </authorList>
    </citation>
    <scope>NUCLEOTIDE SEQUENCE</scope>
</reference>
<dbReference type="EMBL" id="CAJOBJ010337260">
    <property type="protein sequence ID" value="CAF5190479.1"/>
    <property type="molecule type" value="Genomic_DNA"/>
</dbReference>
<sequence>MSLAASFCLISELLPLCSSSKNNDDDLIKFVYDRMNDFVNGESNDECACAILNLLSKARSCLYNSCNAERKCQYWGLILKLSSFPSDAVRETFVKVIPLIIDDQRLSGVFGANCYLTQNVLFEYFTCDALLYSTSDLFVNLVLNLFIDLLREINSSDEGEEEIRLDRRLWPSSEGYNNVFVTQNESCDHYCACYGKHLLSALEKILGKSSKVNIDKTIAMIRDQCNRLIDIQTEAYNRFLIRQRSTVRLNLMIEFLRIT</sequence>
<keyword evidence="1" id="KW-0732">Signal</keyword>
<feature type="non-terminal residue" evidence="2">
    <location>
        <position position="1"/>
    </location>
</feature>
<feature type="signal peptide" evidence="1">
    <location>
        <begin position="1"/>
        <end position="19"/>
    </location>
</feature>
<accession>A0A8S3I571</accession>
<proteinExistence type="predicted"/>
<evidence type="ECO:0000313" key="3">
    <source>
        <dbReference type="Proteomes" id="UP000681720"/>
    </source>
</evidence>
<protein>
    <submittedName>
        <fullName evidence="2">Uncharacterized protein</fullName>
    </submittedName>
</protein>
<gene>
    <name evidence="2" type="ORF">GIL414_LOCUS72829</name>
</gene>